<gene>
    <name evidence="1" type="ORF">Slin15195_G063750</name>
</gene>
<name>A0A9Q9EIR5_9PEZI</name>
<evidence type="ECO:0000313" key="1">
    <source>
        <dbReference type="EMBL" id="USW53056.1"/>
    </source>
</evidence>
<reference evidence="1" key="1">
    <citation type="submission" date="2022-06" db="EMBL/GenBank/DDBJ databases">
        <title>Complete genome sequences of two strains of the flax pathogen Septoria linicola.</title>
        <authorList>
            <person name="Lapalu N."/>
            <person name="Simon A."/>
            <person name="Demenou B."/>
            <person name="Paumier D."/>
            <person name="Guillot M.-P."/>
            <person name="Gout L."/>
            <person name="Valade R."/>
        </authorList>
    </citation>
    <scope>NUCLEOTIDE SEQUENCE</scope>
    <source>
        <strain evidence="1">SE15195</strain>
    </source>
</reference>
<keyword evidence="2" id="KW-1185">Reference proteome</keyword>
<protein>
    <submittedName>
        <fullName evidence="1">Uncharacterized protein</fullName>
    </submittedName>
</protein>
<accession>A0A9Q9EIR5</accession>
<dbReference type="Proteomes" id="UP001056384">
    <property type="component" value="Chromosome 5"/>
</dbReference>
<dbReference type="EMBL" id="CP099422">
    <property type="protein sequence ID" value="USW53056.1"/>
    <property type="molecule type" value="Genomic_DNA"/>
</dbReference>
<sequence length="74" mass="8448">MQHFEDMALRRLLARCPLQYADGLPTAQLIGNPALEIRKDRTMTQNLELKLVDLSNSMFEDCLQILDFPATLQA</sequence>
<dbReference type="AlphaFoldDB" id="A0A9Q9EIR5"/>
<proteinExistence type="predicted"/>
<evidence type="ECO:0000313" key="2">
    <source>
        <dbReference type="Proteomes" id="UP001056384"/>
    </source>
</evidence>
<organism evidence="1 2">
    <name type="scientific">Septoria linicola</name>
    <dbReference type="NCBI Taxonomy" id="215465"/>
    <lineage>
        <taxon>Eukaryota</taxon>
        <taxon>Fungi</taxon>
        <taxon>Dikarya</taxon>
        <taxon>Ascomycota</taxon>
        <taxon>Pezizomycotina</taxon>
        <taxon>Dothideomycetes</taxon>
        <taxon>Dothideomycetidae</taxon>
        <taxon>Mycosphaerellales</taxon>
        <taxon>Mycosphaerellaceae</taxon>
        <taxon>Septoria</taxon>
    </lineage>
</organism>